<feature type="transmembrane region" description="Helical" evidence="1">
    <location>
        <begin position="7"/>
        <end position="30"/>
    </location>
</feature>
<evidence type="ECO:0000313" key="2">
    <source>
        <dbReference type="EMBL" id="SDQ23864.1"/>
    </source>
</evidence>
<keyword evidence="1" id="KW-0812">Transmembrane</keyword>
<dbReference type="EMBL" id="FNJW01000008">
    <property type="protein sequence ID" value="SDQ23864.1"/>
    <property type="molecule type" value="Genomic_DNA"/>
</dbReference>
<evidence type="ECO:0000256" key="1">
    <source>
        <dbReference type="SAM" id="Phobius"/>
    </source>
</evidence>
<accession>A0A1H0Z910</accession>
<keyword evidence="3" id="KW-1185">Reference proteome</keyword>
<name>A0A1H0Z910_9LACT</name>
<feature type="transmembrane region" description="Helical" evidence="1">
    <location>
        <begin position="36"/>
        <end position="58"/>
    </location>
</feature>
<dbReference type="Proteomes" id="UP000199481">
    <property type="component" value="Unassembled WGS sequence"/>
</dbReference>
<proteinExistence type="predicted"/>
<keyword evidence="1" id="KW-1133">Transmembrane helix</keyword>
<reference evidence="3" key="1">
    <citation type="submission" date="2016-10" db="EMBL/GenBank/DDBJ databases">
        <authorList>
            <person name="Varghese N."/>
            <person name="Submissions S."/>
        </authorList>
    </citation>
    <scope>NUCLEOTIDE SEQUENCE [LARGE SCALE GENOMIC DNA]</scope>
    <source>
        <strain evidence="3">MPL-11</strain>
    </source>
</reference>
<dbReference type="OrthoDB" id="2167193at2"/>
<evidence type="ECO:0000313" key="3">
    <source>
        <dbReference type="Proteomes" id="UP000199481"/>
    </source>
</evidence>
<organism evidence="2 3">
    <name type="scientific">Carnobacterium viridans</name>
    <dbReference type="NCBI Taxonomy" id="174587"/>
    <lineage>
        <taxon>Bacteria</taxon>
        <taxon>Bacillati</taxon>
        <taxon>Bacillota</taxon>
        <taxon>Bacilli</taxon>
        <taxon>Lactobacillales</taxon>
        <taxon>Carnobacteriaceae</taxon>
        <taxon>Carnobacterium</taxon>
    </lineage>
</organism>
<sequence>MKINKKIFWIVAISYATVTFLLNNVLHTIIGRFLMQLSYLALAFGLILFIYKILTISIKQFVYNRKK</sequence>
<dbReference type="AlphaFoldDB" id="A0A1H0Z910"/>
<keyword evidence="1" id="KW-0472">Membrane</keyword>
<protein>
    <submittedName>
        <fullName evidence="2">Uncharacterized protein</fullName>
    </submittedName>
</protein>
<gene>
    <name evidence="2" type="ORF">SAMN04487752_1382</name>
</gene>